<proteinExistence type="predicted"/>
<dbReference type="SMART" id="SM00338">
    <property type="entry name" value="BRLZ"/>
    <property type="match status" value="1"/>
</dbReference>
<organism evidence="5 6">
    <name type="scientific">Penicillium chrysogenum</name>
    <name type="common">Penicillium notatum</name>
    <dbReference type="NCBI Taxonomy" id="5076"/>
    <lineage>
        <taxon>Eukaryota</taxon>
        <taxon>Fungi</taxon>
        <taxon>Dikarya</taxon>
        <taxon>Ascomycota</taxon>
        <taxon>Pezizomycotina</taxon>
        <taxon>Eurotiomycetes</taxon>
        <taxon>Eurotiomycetidae</taxon>
        <taxon>Eurotiales</taxon>
        <taxon>Aspergillaceae</taxon>
        <taxon>Penicillium</taxon>
        <taxon>Penicillium chrysogenum species complex</taxon>
    </lineage>
</organism>
<keyword evidence="6" id="KW-1185">Reference proteome</keyword>
<gene>
    <name evidence="5" type="ORF">N7505_007614</name>
</gene>
<dbReference type="InterPro" id="IPR050936">
    <property type="entry name" value="AP-1-like"/>
</dbReference>
<dbReference type="InterPro" id="IPR004827">
    <property type="entry name" value="bZIP"/>
</dbReference>
<dbReference type="InterPro" id="IPR046347">
    <property type="entry name" value="bZIP_sf"/>
</dbReference>
<dbReference type="EMBL" id="JAPVEB010000004">
    <property type="protein sequence ID" value="KAJ5264821.1"/>
    <property type="molecule type" value="Genomic_DNA"/>
</dbReference>
<protein>
    <submittedName>
        <fullName evidence="5">BZIP transcription factor bZIP-1</fullName>
    </submittedName>
</protein>
<dbReference type="Gene3D" id="1.20.5.170">
    <property type="match status" value="1"/>
</dbReference>
<dbReference type="PANTHER" id="PTHR40621">
    <property type="entry name" value="TRANSCRIPTION FACTOR KAPC-RELATED"/>
    <property type="match status" value="1"/>
</dbReference>
<name>A0ABQ8WEH2_PENCH</name>
<evidence type="ECO:0000313" key="6">
    <source>
        <dbReference type="Proteomes" id="UP001220256"/>
    </source>
</evidence>
<reference evidence="5 6" key="1">
    <citation type="journal article" date="2023" name="IMA Fungus">
        <title>Comparative genomic study of the Penicillium genus elucidates a diverse pangenome and 15 lateral gene transfer events.</title>
        <authorList>
            <person name="Petersen C."/>
            <person name="Sorensen T."/>
            <person name="Nielsen M.R."/>
            <person name="Sondergaard T.E."/>
            <person name="Sorensen J.L."/>
            <person name="Fitzpatrick D.A."/>
            <person name="Frisvad J.C."/>
            <person name="Nielsen K.L."/>
        </authorList>
    </citation>
    <scope>NUCLEOTIDE SEQUENCE [LARGE SCALE GENOMIC DNA]</scope>
    <source>
        <strain evidence="5 6">IBT 3361</strain>
    </source>
</reference>
<evidence type="ECO:0000256" key="3">
    <source>
        <dbReference type="SAM" id="MobiDB-lite"/>
    </source>
</evidence>
<dbReference type="PROSITE" id="PS00036">
    <property type="entry name" value="BZIP_BASIC"/>
    <property type="match status" value="1"/>
</dbReference>
<keyword evidence="2" id="KW-0539">Nucleus</keyword>
<comment type="caution">
    <text evidence="5">The sequence shown here is derived from an EMBL/GenBank/DDBJ whole genome shotgun (WGS) entry which is preliminary data.</text>
</comment>
<dbReference type="PROSITE" id="PS50217">
    <property type="entry name" value="BZIP"/>
    <property type="match status" value="1"/>
</dbReference>
<evidence type="ECO:0000256" key="2">
    <source>
        <dbReference type="ARBA" id="ARBA00023242"/>
    </source>
</evidence>
<dbReference type="Proteomes" id="UP001220256">
    <property type="component" value="Unassembled WGS sequence"/>
</dbReference>
<feature type="compositionally biased region" description="Basic and acidic residues" evidence="3">
    <location>
        <begin position="131"/>
        <end position="158"/>
    </location>
</feature>
<dbReference type="CDD" id="cd14688">
    <property type="entry name" value="bZIP_YAP"/>
    <property type="match status" value="1"/>
</dbReference>
<feature type="domain" description="BZIP" evidence="4">
    <location>
        <begin position="154"/>
        <end position="217"/>
    </location>
</feature>
<evidence type="ECO:0000313" key="5">
    <source>
        <dbReference type="EMBL" id="KAJ5264821.1"/>
    </source>
</evidence>
<comment type="subcellular location">
    <subcellularLocation>
        <location evidence="1">Nucleus</location>
    </subcellularLocation>
</comment>
<dbReference type="PANTHER" id="PTHR40621:SF6">
    <property type="entry name" value="AP-1-LIKE TRANSCRIPTION FACTOR YAP1-RELATED"/>
    <property type="match status" value="1"/>
</dbReference>
<dbReference type="SUPFAM" id="SSF57959">
    <property type="entry name" value="Leucine zipper domain"/>
    <property type="match status" value="1"/>
</dbReference>
<sequence>MDNYNQLHQERIHLSPCQQDLLLGALSGTPSQKSKNGLSQANFEQHILPGHASSQNFTSPHWCSLDNIQLHENTFGCSDDGSSLLDYKSAADFELPGSVDLTGNLPGSTPDTDNNELDEKQKSTDGTVKIHNKETKKKQGESRAKIHDKKPLDSESITKRRAQNRAAQRAFRERKEKHSQGLETRAEELKKSLDLTTQENSLLWAQIKRLQVEIRETRKRL</sequence>
<feature type="compositionally biased region" description="Basic and acidic residues" evidence="3">
    <location>
        <begin position="170"/>
        <end position="193"/>
    </location>
</feature>
<evidence type="ECO:0000256" key="1">
    <source>
        <dbReference type="ARBA" id="ARBA00004123"/>
    </source>
</evidence>
<accession>A0ABQ8WEH2</accession>
<evidence type="ECO:0000259" key="4">
    <source>
        <dbReference type="PROSITE" id="PS50217"/>
    </source>
</evidence>
<feature type="region of interest" description="Disordered" evidence="3">
    <location>
        <begin position="97"/>
        <end position="194"/>
    </location>
</feature>